<dbReference type="GO" id="GO:0003677">
    <property type="term" value="F:DNA binding"/>
    <property type="evidence" value="ECO:0007669"/>
    <property type="project" value="InterPro"/>
</dbReference>
<dbReference type="AlphaFoldDB" id="A0A381RUY9"/>
<evidence type="ECO:0000256" key="2">
    <source>
        <dbReference type="ARBA" id="ARBA00022801"/>
    </source>
</evidence>
<dbReference type="CDD" id="cd17926">
    <property type="entry name" value="DEXHc_RE"/>
    <property type="match status" value="1"/>
</dbReference>
<evidence type="ECO:0000256" key="4">
    <source>
        <dbReference type="ARBA" id="ARBA00022840"/>
    </source>
</evidence>
<organism evidence="6">
    <name type="scientific">marine metagenome</name>
    <dbReference type="NCBI Taxonomy" id="408172"/>
    <lineage>
        <taxon>unclassified sequences</taxon>
        <taxon>metagenomes</taxon>
        <taxon>ecological metagenomes</taxon>
    </lineage>
</organism>
<dbReference type="InterPro" id="IPR027417">
    <property type="entry name" value="P-loop_NTPase"/>
</dbReference>
<dbReference type="PANTHER" id="PTHR11274:SF0">
    <property type="entry name" value="GENERAL TRANSCRIPTION AND DNA REPAIR FACTOR IIH HELICASE SUBUNIT XPB"/>
    <property type="match status" value="1"/>
</dbReference>
<sequence>MFQDLQNLGILKKEGYRINLKNISKEDLNLIKKQLTLVPKVHKDFIKNVIKYKCYSINEKYIYLPKYWALEKIGEPKKNLLKRGEYFNQKLETIYPPRPFQVEIIDKTYKQLKEIGGGIITVSCGQGKTYMSINISTLINQKTLILVHTSVLLDQWMDRIKYFIPNAKIGIIQGKKFDIENKDYVIAMLQTIIRSKSEEDFKSFGLTIYDEAHHMAAPSFSKAFPIVSSKYNLGLSATPKRSDNLQNIFYWNIGPTSFESFTNDKFAIVKNINFTDDNYVEKYNWMGSIDLHKLHIQIIENDFRNKMIIKQLINLSKQGRQILVLSKLIDHLRTLKTNFCKKKYYKNYPRKIIFEICKKKKINKKCFSLICSFIKIPITSGYYIGGMKQSVDQSVHSKTHKELDQLIFNNIEKIKPENLKYIYNKNNKLRKKINLNREDKINIVEEANIEIEIDDSIESLEKSSKCDILFASYQLVSEGTDIPTLNTLIMTTPKKQIEQVVGRILRAKTKFTPLILDIVDSPFSVYKNQSFYRNRYYRKCNYSIENIDINAKDKKIPIIEEEIIIEEKTMEQICDNFIKCLI</sequence>
<feature type="domain" description="Helicase ATP-binding" evidence="5">
    <location>
        <begin position="93"/>
        <end position="261"/>
    </location>
</feature>
<keyword evidence="4" id="KW-0067">ATP-binding</keyword>
<evidence type="ECO:0000259" key="5">
    <source>
        <dbReference type="SMART" id="SM00487"/>
    </source>
</evidence>
<evidence type="ECO:0000256" key="3">
    <source>
        <dbReference type="ARBA" id="ARBA00022806"/>
    </source>
</evidence>
<evidence type="ECO:0000256" key="1">
    <source>
        <dbReference type="ARBA" id="ARBA00022741"/>
    </source>
</evidence>
<dbReference type="SMART" id="SM00487">
    <property type="entry name" value="DEXDc"/>
    <property type="match status" value="1"/>
</dbReference>
<dbReference type="InterPro" id="IPR050615">
    <property type="entry name" value="ATP-dep_DNA_Helicase"/>
</dbReference>
<proteinExistence type="predicted"/>
<keyword evidence="1" id="KW-0547">Nucleotide-binding</keyword>
<dbReference type="Pfam" id="PF04851">
    <property type="entry name" value="ResIII"/>
    <property type="match status" value="1"/>
</dbReference>
<dbReference type="GO" id="GO:0004386">
    <property type="term" value="F:helicase activity"/>
    <property type="evidence" value="ECO:0007669"/>
    <property type="project" value="UniProtKB-KW"/>
</dbReference>
<dbReference type="SUPFAM" id="SSF52540">
    <property type="entry name" value="P-loop containing nucleoside triphosphate hydrolases"/>
    <property type="match status" value="2"/>
</dbReference>
<dbReference type="EMBL" id="UINC01002086">
    <property type="protein sequence ID" value="SUZ92743.1"/>
    <property type="molecule type" value="Genomic_DNA"/>
</dbReference>
<dbReference type="CDD" id="cd18785">
    <property type="entry name" value="SF2_C"/>
    <property type="match status" value="1"/>
</dbReference>
<dbReference type="Gene3D" id="3.40.50.300">
    <property type="entry name" value="P-loop containing nucleotide triphosphate hydrolases"/>
    <property type="match status" value="2"/>
</dbReference>
<keyword evidence="3" id="KW-0347">Helicase</keyword>
<dbReference type="InterPro" id="IPR006935">
    <property type="entry name" value="Helicase/UvrB_N"/>
</dbReference>
<gene>
    <name evidence="6" type="ORF">METZ01_LOCUS45597</name>
</gene>
<accession>A0A381RUY9</accession>
<dbReference type="PANTHER" id="PTHR11274">
    <property type="entry name" value="RAD25/XP-B DNA REPAIR HELICASE"/>
    <property type="match status" value="1"/>
</dbReference>
<reference evidence="6" key="1">
    <citation type="submission" date="2018-05" db="EMBL/GenBank/DDBJ databases">
        <authorList>
            <person name="Lanie J.A."/>
            <person name="Ng W.-L."/>
            <person name="Kazmierczak K.M."/>
            <person name="Andrzejewski T.M."/>
            <person name="Davidsen T.M."/>
            <person name="Wayne K.J."/>
            <person name="Tettelin H."/>
            <person name="Glass J.I."/>
            <person name="Rusch D."/>
            <person name="Podicherti R."/>
            <person name="Tsui H.-C.T."/>
            <person name="Winkler M.E."/>
        </authorList>
    </citation>
    <scope>NUCLEOTIDE SEQUENCE</scope>
</reference>
<protein>
    <recommendedName>
        <fullName evidence="5">Helicase ATP-binding domain-containing protein</fullName>
    </recommendedName>
</protein>
<evidence type="ECO:0000313" key="6">
    <source>
        <dbReference type="EMBL" id="SUZ92743.1"/>
    </source>
</evidence>
<dbReference type="GO" id="GO:0016787">
    <property type="term" value="F:hydrolase activity"/>
    <property type="evidence" value="ECO:0007669"/>
    <property type="project" value="UniProtKB-KW"/>
</dbReference>
<dbReference type="InterPro" id="IPR014001">
    <property type="entry name" value="Helicase_ATP-bd"/>
</dbReference>
<keyword evidence="2" id="KW-0378">Hydrolase</keyword>
<dbReference type="GO" id="GO:0005524">
    <property type="term" value="F:ATP binding"/>
    <property type="evidence" value="ECO:0007669"/>
    <property type="project" value="UniProtKB-KW"/>
</dbReference>
<name>A0A381RUY9_9ZZZZ</name>